<name>A0A9P6XP82_9FUNG</name>
<evidence type="ECO:0000313" key="3">
    <source>
        <dbReference type="Proteomes" id="UP000740926"/>
    </source>
</evidence>
<sequence length="74" mass="7561">MWRSGSPLGLRCGSESPPSTSANASPMPRCCSSGGTSASGLLVQIASGTLRARSCANASATPSNRRGLRSRHSR</sequence>
<keyword evidence="3" id="KW-1185">Reference proteome</keyword>
<organism evidence="2 3">
    <name type="scientific">Rhizopus delemar</name>
    <dbReference type="NCBI Taxonomy" id="936053"/>
    <lineage>
        <taxon>Eukaryota</taxon>
        <taxon>Fungi</taxon>
        <taxon>Fungi incertae sedis</taxon>
        <taxon>Mucoromycota</taxon>
        <taxon>Mucoromycotina</taxon>
        <taxon>Mucoromycetes</taxon>
        <taxon>Mucorales</taxon>
        <taxon>Mucorineae</taxon>
        <taxon>Rhizopodaceae</taxon>
        <taxon>Rhizopus</taxon>
    </lineage>
</organism>
<feature type="region of interest" description="Disordered" evidence="1">
    <location>
        <begin position="53"/>
        <end position="74"/>
    </location>
</feature>
<dbReference type="AlphaFoldDB" id="A0A9P6XP82"/>
<proteinExistence type="predicted"/>
<dbReference type="Proteomes" id="UP000740926">
    <property type="component" value="Unassembled WGS sequence"/>
</dbReference>
<reference evidence="2 3" key="1">
    <citation type="journal article" date="2020" name="Microb. Genom.">
        <title>Genetic diversity of clinical and environmental Mucorales isolates obtained from an investigation of mucormycosis cases among solid organ transplant recipients.</title>
        <authorList>
            <person name="Nguyen M.H."/>
            <person name="Kaul D."/>
            <person name="Muto C."/>
            <person name="Cheng S.J."/>
            <person name="Richter R.A."/>
            <person name="Bruno V.M."/>
            <person name="Liu G."/>
            <person name="Beyhan S."/>
            <person name="Sundermann A.J."/>
            <person name="Mounaud S."/>
            <person name="Pasculle A.W."/>
            <person name="Nierman W.C."/>
            <person name="Driscoll E."/>
            <person name="Cumbie R."/>
            <person name="Clancy C.J."/>
            <person name="Dupont C.L."/>
        </authorList>
    </citation>
    <scope>NUCLEOTIDE SEQUENCE [LARGE SCALE GENOMIC DNA]</scope>
    <source>
        <strain evidence="2 3">GL24</strain>
    </source>
</reference>
<comment type="caution">
    <text evidence="2">The sequence shown here is derived from an EMBL/GenBank/DDBJ whole genome shotgun (WGS) entry which is preliminary data.</text>
</comment>
<dbReference type="EMBL" id="JAANIU010014871">
    <property type="protein sequence ID" value="KAG1529520.1"/>
    <property type="molecule type" value="Genomic_DNA"/>
</dbReference>
<feature type="region of interest" description="Disordered" evidence="1">
    <location>
        <begin position="1"/>
        <end position="30"/>
    </location>
</feature>
<evidence type="ECO:0000313" key="2">
    <source>
        <dbReference type="EMBL" id="KAG1529520.1"/>
    </source>
</evidence>
<protein>
    <submittedName>
        <fullName evidence="2">Uncharacterized protein</fullName>
    </submittedName>
</protein>
<gene>
    <name evidence="2" type="ORF">G6F50_017945</name>
</gene>
<accession>A0A9P6XP82</accession>
<evidence type="ECO:0000256" key="1">
    <source>
        <dbReference type="SAM" id="MobiDB-lite"/>
    </source>
</evidence>